<evidence type="ECO:0000313" key="7">
    <source>
        <dbReference type="EMBL" id="HJG37393.1"/>
    </source>
</evidence>
<dbReference type="RefSeq" id="WP_273190172.1">
    <property type="nucleotide sequence ID" value="NZ_DYUZ01000023.1"/>
</dbReference>
<dbReference type="EMBL" id="DYUZ01000023">
    <property type="protein sequence ID" value="HJG37393.1"/>
    <property type="molecule type" value="Genomic_DNA"/>
</dbReference>
<proteinExistence type="inferred from homology"/>
<evidence type="ECO:0008006" key="9">
    <source>
        <dbReference type="Google" id="ProtNLM"/>
    </source>
</evidence>
<evidence type="ECO:0000256" key="1">
    <source>
        <dbReference type="ARBA" id="ARBA00007257"/>
    </source>
</evidence>
<evidence type="ECO:0000259" key="5">
    <source>
        <dbReference type="Pfam" id="PF17802"/>
    </source>
</evidence>
<feature type="domain" description="SpaA-like prealbumin fold" evidence="5">
    <location>
        <begin position="259"/>
        <end position="323"/>
    </location>
</feature>
<accession>A0A921IUH3</accession>
<gene>
    <name evidence="7" type="ORF">K8V70_05970</name>
</gene>
<comment type="similarity">
    <text evidence="1">Belongs to the serine-aspartate repeat-containing protein (SDr) family.</text>
</comment>
<feature type="compositionally biased region" description="Polar residues" evidence="4">
    <location>
        <begin position="1246"/>
        <end position="1258"/>
    </location>
</feature>
<sequence>MMTKGPSDQRMRRERERKRSMLPLRAHRLLIRIAGTALLAAVMLLPIAALLLPHTAKAEAGEVTLDIEREVAYGGHTTWLMRADGYPAFCAQPNMSVPGSGAYRQTSLAAPSGQNDLVRAVLYFGAEGPGQGSISWPTFVGSSGQTEQQKIWAETHLLAAYAWTGSIDTALTGVDGSWQHRRTWFLQNIFGMDESGRVVNESAPLQQIRDKVAEVPADFHVYQLSTGPSTQVVLSWSWAVDVTLRKSSTDVELTAGNASYSLAGATYEVRRASDDALMATVTTDAAGVAQFTLAPNDRYYVIEVGAPAGFKQDTERHYFTTSGAITEVHTADNPARASLILHKADSATGAEAQPGASLVGATYRLTDSNGDTHEATSSEDGTLSFTELPLGPATVVEIDPPEGYLLDTTVHEFELGSDAVHEDIVLEPSDPLIETVRAFDISIVKYADTGSDDSGLQTPAAGVSFEIVSNTTGNVVGTIVTDADGNATTAGSWFGYGTAPEGIGGALPYDRAGYTVREVAETTPDGYRPAGPWTISPDQMTNGATLQYIVDNDLVESRVQIVKTDAETGMTVPLAGFTFELLDAEHNPVTQEAWYPNHVELTSFTTDDTGSVTLPEPLRPGTYYLRETAVAPPYLLAGEEVAFEIPASAETPPVTVVSFADKQAMGRATVTKQCDDDGALLSGAEFDVIACTDIVSPDGTIRAVEGQVVDHVTTGEDGTATTRDLYLGSGSATYAFVETAAPEGHALDSTPREFTLTYEVPEVALVQGSVAASDTPTTVTLRKVIAGTDRALSDTVFELWQVSFDEEGQPFEVEGSRQRLETGDDGIITLAHLLPGSYRIQETSAPAGYLLDETVHAFTVDDQGLIEGAASFEIVAENDYTKVDFSKRDITNESEIPGATLTILDSEGNPVATWTSTEEDHRIDALPPGTYTLVEEMTPHTYDQTTAVEFTVEETGEIQRVIMYDELIEISGELDKRQEIADPIAENTVENGDGLNRAPVRVSQDGSFSYSVDMRSTSSTWVDEFTVTDDLTQVHEGLAELVSITTPQALGDFDGRLNVWYRTNMTPTDFQDPSGANATLSSGYENPWLTHESTAARLGDDGRVLDYSGWHLWAADVDAASATTLSVADLNLTEGEQVIGLRLEYGRVEAGFTTREGLWERDDLKDAHDDVELVVTPHEGEEGTAPLVLNLRVTGDYAGEAVLTNGARVDLYRNGGAINGDEPLEDHDGDEVQQLPKTEDEPAEPTQPTRPLAQTGNASLVPAVTTTAGVGAATYLLLRKRFSGRLPWKR</sequence>
<evidence type="ECO:0000259" key="6">
    <source>
        <dbReference type="Pfam" id="PF20610"/>
    </source>
</evidence>
<dbReference type="PANTHER" id="PTHR36108:SF13">
    <property type="entry name" value="COLOSSIN-B-RELATED"/>
    <property type="match status" value="1"/>
</dbReference>
<dbReference type="PANTHER" id="PTHR36108">
    <property type="entry name" value="COLOSSIN-B-RELATED"/>
    <property type="match status" value="1"/>
</dbReference>
<feature type="domain" description="SpaA-like prealbumin fold" evidence="5">
    <location>
        <begin position="668"/>
        <end position="757"/>
    </location>
</feature>
<protein>
    <recommendedName>
        <fullName evidence="9">VaFE repeat-containing surface-anchored protein</fullName>
    </recommendedName>
</protein>
<dbReference type="Proteomes" id="UP000753256">
    <property type="component" value="Unassembled WGS sequence"/>
</dbReference>
<dbReference type="InterPro" id="IPR046751">
    <property type="entry name" value="TED_2"/>
</dbReference>
<evidence type="ECO:0000256" key="4">
    <source>
        <dbReference type="SAM" id="MobiDB-lite"/>
    </source>
</evidence>
<feature type="domain" description="SpaA-like prealbumin fold" evidence="5">
    <location>
        <begin position="355"/>
        <end position="419"/>
    </location>
</feature>
<dbReference type="GO" id="GO:0005975">
    <property type="term" value="P:carbohydrate metabolic process"/>
    <property type="evidence" value="ECO:0007669"/>
    <property type="project" value="UniProtKB-ARBA"/>
</dbReference>
<name>A0A921IUH3_9ACTN</name>
<organism evidence="7 8">
    <name type="scientific">Enorma phocaeensis</name>
    <dbReference type="NCBI Taxonomy" id="1871019"/>
    <lineage>
        <taxon>Bacteria</taxon>
        <taxon>Bacillati</taxon>
        <taxon>Actinomycetota</taxon>
        <taxon>Coriobacteriia</taxon>
        <taxon>Coriobacteriales</taxon>
        <taxon>Coriobacteriaceae</taxon>
        <taxon>Enorma</taxon>
    </lineage>
</organism>
<feature type="domain" description="SpaA-like prealbumin fold" evidence="5">
    <location>
        <begin position="558"/>
        <end position="652"/>
    </location>
</feature>
<dbReference type="Pfam" id="PF17802">
    <property type="entry name" value="SpaA"/>
    <property type="match status" value="6"/>
</dbReference>
<feature type="domain" description="SpaA-like prealbumin fold" evidence="5">
    <location>
        <begin position="778"/>
        <end position="865"/>
    </location>
</feature>
<evidence type="ECO:0000256" key="3">
    <source>
        <dbReference type="ARBA" id="ARBA00022729"/>
    </source>
</evidence>
<reference evidence="7" key="1">
    <citation type="journal article" date="2021" name="PeerJ">
        <title>Extensive microbial diversity within the chicken gut microbiome revealed by metagenomics and culture.</title>
        <authorList>
            <person name="Gilroy R."/>
            <person name="Ravi A."/>
            <person name="Getino M."/>
            <person name="Pursley I."/>
            <person name="Horton D.L."/>
            <person name="Alikhan N.F."/>
            <person name="Baker D."/>
            <person name="Gharbi K."/>
            <person name="Hall N."/>
            <person name="Watson M."/>
            <person name="Adriaenssens E.M."/>
            <person name="Foster-Nyarko E."/>
            <person name="Jarju S."/>
            <person name="Secka A."/>
            <person name="Antonio M."/>
            <person name="Oren A."/>
            <person name="Chaudhuri R.R."/>
            <person name="La Ragione R."/>
            <person name="Hildebrand F."/>
            <person name="Pallen M.J."/>
        </authorList>
    </citation>
    <scope>NUCLEOTIDE SEQUENCE</scope>
    <source>
        <strain evidence="7">ChiHjej13B12-9602</strain>
    </source>
</reference>
<feature type="domain" description="SpaA-like prealbumin fold" evidence="5">
    <location>
        <begin position="882"/>
        <end position="961"/>
    </location>
</feature>
<keyword evidence="2" id="KW-0964">Secreted</keyword>
<dbReference type="InterPro" id="IPR041033">
    <property type="entry name" value="SpaA_PFL_dom_1"/>
</dbReference>
<comment type="caution">
    <text evidence="7">The sequence shown here is derived from an EMBL/GenBank/DDBJ whole genome shotgun (WGS) entry which is preliminary data.</text>
</comment>
<keyword evidence="3" id="KW-0732">Signal</keyword>
<dbReference type="InterPro" id="IPR013783">
    <property type="entry name" value="Ig-like_fold"/>
</dbReference>
<reference evidence="7" key="2">
    <citation type="submission" date="2021-09" db="EMBL/GenBank/DDBJ databases">
        <authorList>
            <person name="Gilroy R."/>
        </authorList>
    </citation>
    <scope>NUCLEOTIDE SEQUENCE</scope>
    <source>
        <strain evidence="7">ChiHjej13B12-9602</strain>
    </source>
</reference>
<feature type="region of interest" description="Disordered" evidence="4">
    <location>
        <begin position="1237"/>
        <end position="1258"/>
    </location>
</feature>
<evidence type="ECO:0000313" key="8">
    <source>
        <dbReference type="Proteomes" id="UP000753256"/>
    </source>
</evidence>
<dbReference type="Gene3D" id="2.60.40.10">
    <property type="entry name" value="Immunoglobulins"/>
    <property type="match status" value="7"/>
</dbReference>
<feature type="domain" description="Thioester" evidence="6">
    <location>
        <begin position="63"/>
        <end position="192"/>
    </location>
</feature>
<dbReference type="Pfam" id="PF20610">
    <property type="entry name" value="TED_2"/>
    <property type="match status" value="1"/>
</dbReference>
<evidence type="ECO:0000256" key="2">
    <source>
        <dbReference type="ARBA" id="ARBA00022525"/>
    </source>
</evidence>